<dbReference type="RefSeq" id="WP_069315940.1">
    <property type="nucleotide sequence ID" value="NZ_CAWNQJ010000101.1"/>
</dbReference>
<protein>
    <submittedName>
        <fullName evidence="6">Repressor</fullName>
    </submittedName>
</protein>
<dbReference type="Pfam" id="PF01381">
    <property type="entry name" value="HTH_3"/>
    <property type="match status" value="1"/>
</dbReference>
<evidence type="ECO:0000256" key="2">
    <source>
        <dbReference type="ARBA" id="ARBA00023125"/>
    </source>
</evidence>
<dbReference type="PANTHER" id="PTHR40661">
    <property type="match status" value="1"/>
</dbReference>
<sequence>MKTLSERLRMALGAAKMSQEQLAQKAGISQPAIAKLVSGKAKSSRKSLEIALALGVNPAWLVNGTGNIKDGIRDSNVPPTEEWGEIRPWDSKTPLEDDEVEVPFLKDIEFACGSGKCIDVDYNGFKLRFSKATFRRVGANTDGTGVLCFPARGDSMEPLIPNGATVAINCNDKKIVDGKVYAINQDGWKRIKILIRSSHDKITIRSFNRDEYPDEEALINSIEVLGKVFWVASILD</sequence>
<dbReference type="InterPro" id="IPR001387">
    <property type="entry name" value="Cro/C1-type_HTH"/>
</dbReference>
<proteinExistence type="predicted"/>
<accession>A0A2G0Q253</accession>
<dbReference type="Gene3D" id="2.10.109.10">
    <property type="entry name" value="Umud Fragment, subunit A"/>
    <property type="match status" value="1"/>
</dbReference>
<reference evidence="6 8" key="2">
    <citation type="journal article" date="2017" name="Nat. Microbiol.">
        <title>Natural product diversity associated with the nematode symbionts Photorhabdus and Xenorhabdus.</title>
        <authorList>
            <person name="Tobias N.J."/>
            <person name="Wolff H."/>
            <person name="Djahanschiri B."/>
            <person name="Grundmann F."/>
            <person name="Kronenwerth M."/>
            <person name="Shi Y.M."/>
            <person name="Simonyi S."/>
            <person name="Grun P."/>
            <person name="Shapiro-Ilan D."/>
            <person name="Pidot S.J."/>
            <person name="Stinear T.P."/>
            <person name="Ebersberger I."/>
            <person name="Bode H.B."/>
        </authorList>
    </citation>
    <scope>NUCLEOTIDE SEQUENCE [LARGE SCALE GENOMIC DNA]</scope>
    <source>
        <strain evidence="6 8">DSM 17903</strain>
    </source>
</reference>
<dbReference type="STRING" id="351679.A9255_06205"/>
<keyword evidence="7" id="KW-1185">Reference proteome</keyword>
<dbReference type="KEGG" id="xho:A9255_06205"/>
<dbReference type="EMBL" id="CP016176">
    <property type="protein sequence ID" value="AOM40206.1"/>
    <property type="molecule type" value="Genomic_DNA"/>
</dbReference>
<keyword evidence="2" id="KW-0238">DNA-binding</keyword>
<evidence type="ECO:0000313" key="6">
    <source>
        <dbReference type="EMBL" id="PHM53292.1"/>
    </source>
</evidence>
<dbReference type="Gene3D" id="1.10.260.40">
    <property type="entry name" value="lambda repressor-like DNA-binding domains"/>
    <property type="match status" value="1"/>
</dbReference>
<reference evidence="5 7" key="1">
    <citation type="submission" date="2016-06" db="EMBL/GenBank/DDBJ databases">
        <title>Bacterial characters and pathogenicity of Xenorhabdus hominickii from an entomopathogenic nematode, Steinernema monticolum.</title>
        <authorList>
            <person name="Park Y."/>
            <person name="Kim Y."/>
        </authorList>
    </citation>
    <scope>NUCLEOTIDE SEQUENCE [LARGE SCALE GENOMIC DNA]</scope>
    <source>
        <strain evidence="5 7">ANU1</strain>
    </source>
</reference>
<dbReference type="SUPFAM" id="SSF47413">
    <property type="entry name" value="lambda repressor-like DNA-binding domains"/>
    <property type="match status" value="1"/>
</dbReference>
<feature type="domain" description="HTH cro/C1-type" evidence="4">
    <location>
        <begin position="8"/>
        <end position="61"/>
    </location>
</feature>
<dbReference type="InterPro" id="IPR010982">
    <property type="entry name" value="Lambda_DNA-bd_dom_sf"/>
</dbReference>
<name>A0A2G0Q253_XENHO</name>
<dbReference type="OrthoDB" id="9791537at2"/>
<keyword evidence="3" id="KW-0804">Transcription</keyword>
<dbReference type="InterPro" id="IPR015927">
    <property type="entry name" value="Peptidase_S24_S26A/B/C"/>
</dbReference>
<dbReference type="CDD" id="cd00093">
    <property type="entry name" value="HTH_XRE"/>
    <property type="match status" value="1"/>
</dbReference>
<evidence type="ECO:0000256" key="3">
    <source>
        <dbReference type="ARBA" id="ARBA00023163"/>
    </source>
</evidence>
<evidence type="ECO:0000313" key="8">
    <source>
        <dbReference type="Proteomes" id="UP000225433"/>
    </source>
</evidence>
<gene>
    <name evidence="5" type="ORF">A9255_06205</name>
    <name evidence="6" type="ORF">Xhom_04187</name>
</gene>
<dbReference type="GO" id="GO:0003677">
    <property type="term" value="F:DNA binding"/>
    <property type="evidence" value="ECO:0007669"/>
    <property type="project" value="UniProtKB-KW"/>
</dbReference>
<dbReference type="SMART" id="SM00530">
    <property type="entry name" value="HTH_XRE"/>
    <property type="match status" value="1"/>
</dbReference>
<evidence type="ECO:0000256" key="1">
    <source>
        <dbReference type="ARBA" id="ARBA00023015"/>
    </source>
</evidence>
<dbReference type="PROSITE" id="PS50943">
    <property type="entry name" value="HTH_CROC1"/>
    <property type="match status" value="1"/>
</dbReference>
<evidence type="ECO:0000313" key="5">
    <source>
        <dbReference type="EMBL" id="AOM40206.1"/>
    </source>
</evidence>
<dbReference type="Proteomes" id="UP000225433">
    <property type="component" value="Unassembled WGS sequence"/>
</dbReference>
<keyword evidence="1" id="KW-0805">Transcription regulation</keyword>
<dbReference type="Proteomes" id="UP000094600">
    <property type="component" value="Chromosome"/>
</dbReference>
<dbReference type="EMBL" id="NJAI01000007">
    <property type="protein sequence ID" value="PHM53292.1"/>
    <property type="molecule type" value="Genomic_DNA"/>
</dbReference>
<dbReference type="Pfam" id="PF00717">
    <property type="entry name" value="Peptidase_S24"/>
    <property type="match status" value="1"/>
</dbReference>
<organism evidence="6 8">
    <name type="scientific">Xenorhabdus hominickii</name>
    <dbReference type="NCBI Taxonomy" id="351679"/>
    <lineage>
        <taxon>Bacteria</taxon>
        <taxon>Pseudomonadati</taxon>
        <taxon>Pseudomonadota</taxon>
        <taxon>Gammaproteobacteria</taxon>
        <taxon>Enterobacterales</taxon>
        <taxon>Morganellaceae</taxon>
        <taxon>Xenorhabdus</taxon>
    </lineage>
</organism>
<dbReference type="CDD" id="cd06529">
    <property type="entry name" value="S24_LexA-like"/>
    <property type="match status" value="1"/>
</dbReference>
<dbReference type="InterPro" id="IPR036286">
    <property type="entry name" value="LexA/Signal_pep-like_sf"/>
</dbReference>
<dbReference type="SUPFAM" id="SSF51306">
    <property type="entry name" value="LexA/Signal peptidase"/>
    <property type="match status" value="1"/>
</dbReference>
<dbReference type="PANTHER" id="PTHR40661:SF2">
    <property type="entry name" value="HTH-TYPE TRANSCRIPTIONAL REGULATOR PRTR"/>
    <property type="match status" value="1"/>
</dbReference>
<evidence type="ECO:0000259" key="4">
    <source>
        <dbReference type="PROSITE" id="PS50943"/>
    </source>
</evidence>
<dbReference type="AlphaFoldDB" id="A0A2G0Q253"/>
<evidence type="ECO:0000313" key="7">
    <source>
        <dbReference type="Proteomes" id="UP000094600"/>
    </source>
</evidence>
<dbReference type="InterPro" id="IPR039418">
    <property type="entry name" value="LexA-like"/>
</dbReference>